<dbReference type="SUPFAM" id="SSF51004">
    <property type="entry name" value="C-terminal (heme d1) domain of cytochrome cd1-nitrite reductase"/>
    <property type="match status" value="1"/>
</dbReference>
<dbReference type="Proteomes" id="UP000054549">
    <property type="component" value="Unassembled WGS sequence"/>
</dbReference>
<dbReference type="Gene3D" id="2.130.10.10">
    <property type="entry name" value="YVTN repeat-like/Quinoprotein amine dehydrogenase"/>
    <property type="match status" value="1"/>
</dbReference>
<protein>
    <recommendedName>
        <fullName evidence="3">DUF2415 domain-containing protein</fullName>
    </recommendedName>
</protein>
<sequence>MAIHPSSVLTSSSPAAVAPANVHITHIQLRDLVLCPREPGIVSYVHEKGIVEHDIYSPHLPPRLVATPDFRPNTLAALSIPDTNDILYAAGGQDADLHFSYHSIYRSSSSESSTSSPLSHTSRRRRSRPSSSSKQLWSFSKHLDGCSINNSVVLSLNLSRSNESAVEPRAIVSNNDNSIKFFDVPLRTTGSKHSKDLRQVGLLRLNVPINHTSLSPDGRTVLSVGDSSEVFLHHISGSSRLTSTPIATLTLPKPQGLPFWLPQNALAASFSTAFSADGAKFAVASQEGIVAVWDVRSTKPMKVFQTDNSAGLGPAAGGGRFGVGGAGGNGLWAGGAAAVGWTNSSASGWLFEDANLHGSTAGTVRAPGWSVRNVKFGGGVGGSGKEVMVFTEHSNQLHVVDAKTFETEEIVRVPSARGRPSLVPLPMTRVRSSNTTTNRQRTSSESSLLSGTRSSRSPGVIDYVYSQLPGFTRRSTTNTTATGGGRHPHPTPLAGHTRLERARDLLSRRNRLDHNRDGRRDDDNDDNNGDDRDRSHRTRAGYSPPSSIGDSTFRALRTAGDDDDSVGGGGSGAVGRRSRSAAAADMLTSLNRILRPGGDRGERPLDGIDEEAALLLIPELVEGVEDILNRHSIFGGGEGHHRRGSRRRQDGHEDEDEDRDRDNNDLDEEDRNTGSAVADFDYPYEFGDSSVWREATRARAQERERTATRPRRALGGAAVESEAEEEDMNIDDQGEGSTFNRGGGRGYNWITGREEDDVDERDEKDDDDRERFDREREQDDSGELDLAGVCFDPSGGHVYVASTKSIVEWNVRGADKRWWSSDGWM</sequence>
<dbReference type="OrthoDB" id="64353at2759"/>
<dbReference type="EMBL" id="KN818382">
    <property type="protein sequence ID" value="KIL57115.1"/>
    <property type="molecule type" value="Genomic_DNA"/>
</dbReference>
<feature type="compositionally biased region" description="Basic and acidic residues" evidence="2">
    <location>
        <begin position="697"/>
        <end position="707"/>
    </location>
</feature>
<name>A0A0C2S394_AMAMK</name>
<proteinExistence type="predicted"/>
<feature type="compositionally biased region" description="Acidic residues" evidence="2">
    <location>
        <begin position="754"/>
        <end position="768"/>
    </location>
</feature>
<feature type="compositionally biased region" description="Acidic residues" evidence="2">
    <location>
        <begin position="721"/>
        <end position="734"/>
    </location>
</feature>
<dbReference type="InterPro" id="IPR019417">
    <property type="entry name" value="DUF2415"/>
</dbReference>
<dbReference type="STRING" id="946122.A0A0C2S394"/>
<evidence type="ECO:0000256" key="2">
    <source>
        <dbReference type="SAM" id="MobiDB-lite"/>
    </source>
</evidence>
<keyword evidence="1" id="KW-0853">WD repeat</keyword>
<gene>
    <name evidence="4" type="ORF">M378DRAFT_16462</name>
</gene>
<feature type="domain" description="DUF2415" evidence="3">
    <location>
        <begin position="370"/>
        <end position="411"/>
    </location>
</feature>
<feature type="region of interest" description="Disordered" evidence="2">
    <location>
        <begin position="633"/>
        <end position="682"/>
    </location>
</feature>
<dbReference type="AlphaFoldDB" id="A0A0C2S394"/>
<feature type="compositionally biased region" description="Basic and acidic residues" evidence="2">
    <location>
        <begin position="769"/>
        <end position="779"/>
    </location>
</feature>
<evidence type="ECO:0000256" key="1">
    <source>
        <dbReference type="PROSITE-ProRule" id="PRU00221"/>
    </source>
</evidence>
<feature type="region of interest" description="Disordered" evidence="2">
    <location>
        <begin position="107"/>
        <end position="132"/>
    </location>
</feature>
<evidence type="ECO:0000313" key="4">
    <source>
        <dbReference type="EMBL" id="KIL57115.1"/>
    </source>
</evidence>
<dbReference type="InterPro" id="IPR001680">
    <property type="entry name" value="WD40_rpt"/>
</dbReference>
<keyword evidence="5" id="KW-1185">Reference proteome</keyword>
<dbReference type="HOGENOM" id="CLU_005870_0_0_1"/>
<organism evidence="4 5">
    <name type="scientific">Amanita muscaria (strain Koide BX008)</name>
    <dbReference type="NCBI Taxonomy" id="946122"/>
    <lineage>
        <taxon>Eukaryota</taxon>
        <taxon>Fungi</taxon>
        <taxon>Dikarya</taxon>
        <taxon>Basidiomycota</taxon>
        <taxon>Agaricomycotina</taxon>
        <taxon>Agaricomycetes</taxon>
        <taxon>Agaricomycetidae</taxon>
        <taxon>Agaricales</taxon>
        <taxon>Pluteineae</taxon>
        <taxon>Amanitaceae</taxon>
        <taxon>Amanita</taxon>
    </lineage>
</organism>
<dbReference type="InterPro" id="IPR011048">
    <property type="entry name" value="Haem_d1_sf"/>
</dbReference>
<dbReference type="InterPro" id="IPR015943">
    <property type="entry name" value="WD40/YVTN_repeat-like_dom_sf"/>
</dbReference>
<dbReference type="PANTHER" id="PTHR43991">
    <property type="entry name" value="WD REPEAT PROTEIN (AFU_ORTHOLOGUE AFUA_8G05640)-RELATED"/>
    <property type="match status" value="1"/>
</dbReference>
<dbReference type="Pfam" id="PF10313">
    <property type="entry name" value="DUF2415"/>
    <property type="match status" value="1"/>
</dbReference>
<dbReference type="InParanoid" id="A0A0C2S394"/>
<feature type="region of interest" description="Disordered" evidence="2">
    <location>
        <begin position="417"/>
        <end position="580"/>
    </location>
</feature>
<feature type="region of interest" description="Disordered" evidence="2">
    <location>
        <begin position="697"/>
        <end position="785"/>
    </location>
</feature>
<feature type="repeat" description="WD" evidence="1">
    <location>
        <begin position="271"/>
        <end position="303"/>
    </location>
</feature>
<reference evidence="4 5" key="1">
    <citation type="submission" date="2014-04" db="EMBL/GenBank/DDBJ databases">
        <title>Evolutionary Origins and Diversification of the Mycorrhizal Mutualists.</title>
        <authorList>
            <consortium name="DOE Joint Genome Institute"/>
            <consortium name="Mycorrhizal Genomics Consortium"/>
            <person name="Kohler A."/>
            <person name="Kuo A."/>
            <person name="Nagy L.G."/>
            <person name="Floudas D."/>
            <person name="Copeland A."/>
            <person name="Barry K.W."/>
            <person name="Cichocki N."/>
            <person name="Veneault-Fourrey C."/>
            <person name="LaButti K."/>
            <person name="Lindquist E.A."/>
            <person name="Lipzen A."/>
            <person name="Lundell T."/>
            <person name="Morin E."/>
            <person name="Murat C."/>
            <person name="Riley R."/>
            <person name="Ohm R."/>
            <person name="Sun H."/>
            <person name="Tunlid A."/>
            <person name="Henrissat B."/>
            <person name="Grigoriev I.V."/>
            <person name="Hibbett D.S."/>
            <person name="Martin F."/>
        </authorList>
    </citation>
    <scope>NUCLEOTIDE SEQUENCE [LARGE SCALE GENOMIC DNA]</scope>
    <source>
        <strain evidence="4 5">Koide BX008</strain>
    </source>
</reference>
<evidence type="ECO:0000313" key="5">
    <source>
        <dbReference type="Proteomes" id="UP000054549"/>
    </source>
</evidence>
<feature type="compositionally biased region" description="Low complexity" evidence="2">
    <location>
        <begin position="107"/>
        <end position="120"/>
    </location>
</feature>
<feature type="compositionally biased region" description="Low complexity" evidence="2">
    <location>
        <begin position="472"/>
        <end position="481"/>
    </location>
</feature>
<dbReference type="PANTHER" id="PTHR43991:SF9">
    <property type="entry name" value="DUF2415 DOMAIN-CONTAINING PROTEIN"/>
    <property type="match status" value="1"/>
</dbReference>
<dbReference type="PROSITE" id="PS50082">
    <property type="entry name" value="WD_REPEATS_2"/>
    <property type="match status" value="1"/>
</dbReference>
<feature type="compositionally biased region" description="Basic and acidic residues" evidence="2">
    <location>
        <begin position="497"/>
        <end position="522"/>
    </location>
</feature>
<accession>A0A0C2S394</accession>
<feature type="compositionally biased region" description="Acidic residues" evidence="2">
    <location>
        <begin position="652"/>
        <end position="670"/>
    </location>
</feature>
<evidence type="ECO:0000259" key="3">
    <source>
        <dbReference type="Pfam" id="PF10313"/>
    </source>
</evidence>
<feature type="compositionally biased region" description="Low complexity" evidence="2">
    <location>
        <begin position="428"/>
        <end position="457"/>
    </location>
</feature>